<protein>
    <submittedName>
        <fullName evidence="1">Uncharacterized protein</fullName>
    </submittedName>
</protein>
<dbReference type="Gene3D" id="1.25.10.10">
    <property type="entry name" value="Leucine-rich Repeat Variant"/>
    <property type="match status" value="1"/>
</dbReference>
<dbReference type="InterPro" id="IPR011989">
    <property type="entry name" value="ARM-like"/>
</dbReference>
<comment type="caution">
    <text evidence="1">The sequence shown here is derived from an EMBL/GenBank/DDBJ whole genome shotgun (WGS) entry which is preliminary data.</text>
</comment>
<organism evidence="1 2">
    <name type="scientific">Favolaschia claudopus</name>
    <dbReference type="NCBI Taxonomy" id="2862362"/>
    <lineage>
        <taxon>Eukaryota</taxon>
        <taxon>Fungi</taxon>
        <taxon>Dikarya</taxon>
        <taxon>Basidiomycota</taxon>
        <taxon>Agaricomycotina</taxon>
        <taxon>Agaricomycetes</taxon>
        <taxon>Agaricomycetidae</taxon>
        <taxon>Agaricales</taxon>
        <taxon>Marasmiineae</taxon>
        <taxon>Mycenaceae</taxon>
        <taxon>Favolaschia</taxon>
    </lineage>
</organism>
<reference evidence="1 2" key="1">
    <citation type="journal article" date="2024" name="J Genomics">
        <title>Draft genome sequencing and assembly of Favolaschia claudopus CIRM-BRFM 2984 isolated from oak limbs.</title>
        <authorList>
            <person name="Navarro D."/>
            <person name="Drula E."/>
            <person name="Chaduli D."/>
            <person name="Cazenave R."/>
            <person name="Ahrendt S."/>
            <person name="Wang J."/>
            <person name="Lipzen A."/>
            <person name="Daum C."/>
            <person name="Barry K."/>
            <person name="Grigoriev I.V."/>
            <person name="Favel A."/>
            <person name="Rosso M.N."/>
            <person name="Martin F."/>
        </authorList>
    </citation>
    <scope>NUCLEOTIDE SEQUENCE [LARGE SCALE GENOMIC DNA]</scope>
    <source>
        <strain evidence="1 2">CIRM-BRFM 2984</strain>
    </source>
</reference>
<dbReference type="Proteomes" id="UP001362999">
    <property type="component" value="Unassembled WGS sequence"/>
</dbReference>
<name>A0AAW0CY63_9AGAR</name>
<accession>A0AAW0CY63</accession>
<proteinExistence type="predicted"/>
<gene>
    <name evidence="1" type="ORF">R3P38DRAFT_3177963</name>
</gene>
<sequence>MQHPNRPPSPQSIYSYWSDSRSLGPTISIHAAAKPLMKLMYHRQVQSFIKKNQDTSLTEEIIEISFSYLAYKYISLGTKLLILEDLNRRMVSTAEHATIDPFIRENWSFVAELLSSDDTRIRMHMFDILQSLGASSDDVVSSAVWICPRMIAFIDDTDDTELQSLGLKLIAQLSGTSGGAEALLGSTIWEYICETQDSPNNDTWQMISSIVRNLTACNRPFLQIARDTGVDQHAIRAIVDVKAREYVAQNLTELISVDPLQSKTLTWLHLELLFTVAASQGNLCCNSELSPTMALAVFLLGLANRIFFMRG</sequence>
<dbReference type="SUPFAM" id="SSF48371">
    <property type="entry name" value="ARM repeat"/>
    <property type="match status" value="1"/>
</dbReference>
<dbReference type="EMBL" id="JAWWNJ010000012">
    <property type="protein sequence ID" value="KAK7043496.1"/>
    <property type="molecule type" value="Genomic_DNA"/>
</dbReference>
<evidence type="ECO:0000313" key="1">
    <source>
        <dbReference type="EMBL" id="KAK7043496.1"/>
    </source>
</evidence>
<dbReference type="InterPro" id="IPR016024">
    <property type="entry name" value="ARM-type_fold"/>
</dbReference>
<dbReference type="AlphaFoldDB" id="A0AAW0CY63"/>
<keyword evidence="2" id="KW-1185">Reference proteome</keyword>
<evidence type="ECO:0000313" key="2">
    <source>
        <dbReference type="Proteomes" id="UP001362999"/>
    </source>
</evidence>